<proteinExistence type="predicted"/>
<accession>A0ACB9RSU2</accession>
<keyword evidence="2" id="KW-1185">Reference proteome</keyword>
<dbReference type="Proteomes" id="UP001057402">
    <property type="component" value="Chromosome 3"/>
</dbReference>
<reference evidence="2" key="1">
    <citation type="journal article" date="2023" name="Front. Plant Sci.">
        <title>Chromosomal-level genome assembly of Melastoma candidum provides insights into trichome evolution.</title>
        <authorList>
            <person name="Zhong Y."/>
            <person name="Wu W."/>
            <person name="Sun C."/>
            <person name="Zou P."/>
            <person name="Liu Y."/>
            <person name="Dai S."/>
            <person name="Zhou R."/>
        </authorList>
    </citation>
    <scope>NUCLEOTIDE SEQUENCE [LARGE SCALE GENOMIC DNA]</scope>
</reference>
<protein>
    <submittedName>
        <fullName evidence="1">Uncharacterized protein</fullName>
    </submittedName>
</protein>
<name>A0ACB9RSU2_9MYRT</name>
<evidence type="ECO:0000313" key="1">
    <source>
        <dbReference type="EMBL" id="KAI4380901.1"/>
    </source>
</evidence>
<comment type="caution">
    <text evidence="1">The sequence shown here is derived from an EMBL/GenBank/DDBJ whole genome shotgun (WGS) entry which is preliminary data.</text>
</comment>
<sequence length="446" mass="50709">MDLSNARRRSFGHPNSHETERDDNLQPKFKSGLLPLPIPRVSDPGLPWNLSQLRTAPLPPLFYTCIASLHRNEGVVHSIAISKELVFTGSHSCHIRAWRKPECIERGCIKSRSGETQAILCHSDKLFSTHKDRRIRVWRFSVSDGVIRYKKTATLPKRSTGFLFKRSSPHQHASHITCMAYHKTKGLLYTGSQDKTVRVWRVADSTCVDMFFAHEDRINRIVVNQDDGCIFTCSSDGSVKIWRTVYKEGSHTLTMRLRFQESPVNALALSSSNDNCFLYSGSSDGSIDFWEKETTSYRFSHGGFLQGHQFAVLCLEAIGRLVFSGSEDTTIRIWKREEGSCIHECLAVMEGHRGPVRCLAACTEMDKVVKGYLVYSASLDQTFKVWRVKVLPDEKVFLGNPEDDGDVHDDHNLVIKDGLMDHYYEMSPVLSPSWVEKKRQGGYFQQ</sequence>
<organism evidence="1 2">
    <name type="scientific">Melastoma candidum</name>
    <dbReference type="NCBI Taxonomy" id="119954"/>
    <lineage>
        <taxon>Eukaryota</taxon>
        <taxon>Viridiplantae</taxon>
        <taxon>Streptophyta</taxon>
        <taxon>Embryophyta</taxon>
        <taxon>Tracheophyta</taxon>
        <taxon>Spermatophyta</taxon>
        <taxon>Magnoliopsida</taxon>
        <taxon>eudicotyledons</taxon>
        <taxon>Gunneridae</taxon>
        <taxon>Pentapetalae</taxon>
        <taxon>rosids</taxon>
        <taxon>malvids</taxon>
        <taxon>Myrtales</taxon>
        <taxon>Melastomataceae</taxon>
        <taxon>Melastomatoideae</taxon>
        <taxon>Melastomateae</taxon>
        <taxon>Melastoma</taxon>
    </lineage>
</organism>
<evidence type="ECO:0000313" key="2">
    <source>
        <dbReference type="Proteomes" id="UP001057402"/>
    </source>
</evidence>
<dbReference type="EMBL" id="CM042882">
    <property type="protein sequence ID" value="KAI4380901.1"/>
    <property type="molecule type" value="Genomic_DNA"/>
</dbReference>
<gene>
    <name evidence="1" type="ORF">MLD38_007038</name>
</gene>